<dbReference type="GO" id="GO:0016887">
    <property type="term" value="F:ATP hydrolysis activity"/>
    <property type="evidence" value="ECO:0007669"/>
    <property type="project" value="InterPro"/>
</dbReference>
<dbReference type="EMBL" id="JANFYT010000019">
    <property type="protein sequence ID" value="MCQ4814739.1"/>
    <property type="molecule type" value="Genomic_DNA"/>
</dbReference>
<dbReference type="CDD" id="cd03257">
    <property type="entry name" value="ABC_NikE_OppD_transporters"/>
    <property type="match status" value="1"/>
</dbReference>
<evidence type="ECO:0000256" key="5">
    <source>
        <dbReference type="ARBA" id="ARBA00022741"/>
    </source>
</evidence>
<name>A0AAW5K9N8_9BACT</name>
<keyword evidence="6 9" id="KW-0067">ATP-binding</keyword>
<dbReference type="InterPro" id="IPR003593">
    <property type="entry name" value="AAA+_ATPase"/>
</dbReference>
<dbReference type="Proteomes" id="UP001205919">
    <property type="component" value="Unassembled WGS sequence"/>
</dbReference>
<accession>A0AAW5K9N8</accession>
<gene>
    <name evidence="9" type="ORF">NE630_09900</name>
</gene>
<comment type="subcellular location">
    <subcellularLocation>
        <location evidence="1">Cell membrane</location>
        <topology evidence="1">Peripheral membrane protein</topology>
    </subcellularLocation>
</comment>
<dbReference type="Pfam" id="PF00005">
    <property type="entry name" value="ABC_tran"/>
    <property type="match status" value="1"/>
</dbReference>
<sequence length="326" mass="35908">MENIFEIKNLNVSFSSFGETVSIVRDFSLAIGKGEIVGIVGESGCGKSMTALAVMRLIKSPPGIISGRVQLDGTNLLDLSEAEMRAVRGNKISMIFQEPMTSLNPVFTVGEQLMEVFRFHQGMNKKEAREKSIEMLRMVNIALPEQRIDEYPHQLSGGMRQRVMIAMALSCNPMLLIADEPTTALDVTIQAQILTLMKKLGREFGTSIMLITHDLGVVSEVCSRAVIVYCGQIVEEASSEELFSRPLHPYTKGLLDSLPHPGRGEKLHVIPGTVPSPKNFPQGCVFNPRCGHATQRCVECLPELAEISPGHKVKCWLYDRGPNKNG</sequence>
<proteinExistence type="inferred from homology"/>
<keyword evidence="5" id="KW-0547">Nucleotide-binding</keyword>
<dbReference type="PROSITE" id="PS50893">
    <property type="entry name" value="ABC_TRANSPORTER_2"/>
    <property type="match status" value="1"/>
</dbReference>
<dbReference type="InterPro" id="IPR003439">
    <property type="entry name" value="ABC_transporter-like_ATP-bd"/>
</dbReference>
<keyword evidence="10" id="KW-1185">Reference proteome</keyword>
<dbReference type="InterPro" id="IPR017871">
    <property type="entry name" value="ABC_transporter-like_CS"/>
</dbReference>
<evidence type="ECO:0000256" key="7">
    <source>
        <dbReference type="ARBA" id="ARBA00023136"/>
    </source>
</evidence>
<evidence type="ECO:0000256" key="4">
    <source>
        <dbReference type="ARBA" id="ARBA00022475"/>
    </source>
</evidence>
<evidence type="ECO:0000313" key="10">
    <source>
        <dbReference type="Proteomes" id="UP001205919"/>
    </source>
</evidence>
<evidence type="ECO:0000256" key="3">
    <source>
        <dbReference type="ARBA" id="ARBA00022448"/>
    </source>
</evidence>
<dbReference type="SMART" id="SM00382">
    <property type="entry name" value="AAA"/>
    <property type="match status" value="1"/>
</dbReference>
<dbReference type="GO" id="GO:0015833">
    <property type="term" value="P:peptide transport"/>
    <property type="evidence" value="ECO:0007669"/>
    <property type="project" value="InterPro"/>
</dbReference>
<evidence type="ECO:0000259" key="8">
    <source>
        <dbReference type="PROSITE" id="PS50893"/>
    </source>
</evidence>
<dbReference type="InterPro" id="IPR027417">
    <property type="entry name" value="P-loop_NTPase"/>
</dbReference>
<comment type="caution">
    <text evidence="9">The sequence shown here is derived from an EMBL/GenBank/DDBJ whole genome shotgun (WGS) entry which is preliminary data.</text>
</comment>
<dbReference type="PANTHER" id="PTHR43297">
    <property type="entry name" value="OLIGOPEPTIDE TRANSPORT ATP-BINDING PROTEIN APPD"/>
    <property type="match status" value="1"/>
</dbReference>
<protein>
    <submittedName>
        <fullName evidence="9">ABC transporter ATP-binding protein</fullName>
    </submittedName>
</protein>
<dbReference type="AlphaFoldDB" id="A0AAW5K9N8"/>
<dbReference type="Pfam" id="PF08352">
    <property type="entry name" value="oligo_HPY"/>
    <property type="match status" value="1"/>
</dbReference>
<dbReference type="GO" id="GO:0005886">
    <property type="term" value="C:plasma membrane"/>
    <property type="evidence" value="ECO:0007669"/>
    <property type="project" value="UniProtKB-SubCell"/>
</dbReference>
<dbReference type="PROSITE" id="PS00211">
    <property type="entry name" value="ABC_TRANSPORTER_1"/>
    <property type="match status" value="1"/>
</dbReference>
<dbReference type="Gene3D" id="3.40.50.300">
    <property type="entry name" value="P-loop containing nucleotide triphosphate hydrolases"/>
    <property type="match status" value="1"/>
</dbReference>
<dbReference type="InterPro" id="IPR013563">
    <property type="entry name" value="Oligopep_ABC_C"/>
</dbReference>
<keyword evidence="3" id="KW-0813">Transport</keyword>
<evidence type="ECO:0000256" key="1">
    <source>
        <dbReference type="ARBA" id="ARBA00004202"/>
    </source>
</evidence>
<dbReference type="SUPFAM" id="SSF52540">
    <property type="entry name" value="P-loop containing nucleoside triphosphate hydrolases"/>
    <property type="match status" value="1"/>
</dbReference>
<evidence type="ECO:0000256" key="2">
    <source>
        <dbReference type="ARBA" id="ARBA00005417"/>
    </source>
</evidence>
<dbReference type="RefSeq" id="WP_008712597.1">
    <property type="nucleotide sequence ID" value="NZ_CABKQM010000008.1"/>
</dbReference>
<evidence type="ECO:0000256" key="6">
    <source>
        <dbReference type="ARBA" id="ARBA00022840"/>
    </source>
</evidence>
<dbReference type="GO" id="GO:0005524">
    <property type="term" value="F:ATP binding"/>
    <property type="evidence" value="ECO:0007669"/>
    <property type="project" value="UniProtKB-KW"/>
</dbReference>
<reference evidence="9 10" key="1">
    <citation type="submission" date="2022-06" db="EMBL/GenBank/DDBJ databases">
        <title>Isolation of gut microbiota from human fecal samples.</title>
        <authorList>
            <person name="Pamer E.G."/>
            <person name="Barat B."/>
            <person name="Waligurski E."/>
            <person name="Medina S."/>
            <person name="Paddock L."/>
            <person name="Mostad J."/>
        </authorList>
    </citation>
    <scope>NUCLEOTIDE SEQUENCE [LARGE SCALE GENOMIC DNA]</scope>
    <source>
        <strain evidence="9 10">DFI.9.90</strain>
    </source>
</reference>
<comment type="similarity">
    <text evidence="2">Belongs to the ABC transporter superfamily.</text>
</comment>
<keyword evidence="4" id="KW-1003">Cell membrane</keyword>
<dbReference type="PANTHER" id="PTHR43297:SF2">
    <property type="entry name" value="DIPEPTIDE TRANSPORT ATP-BINDING PROTEIN DPPD"/>
    <property type="match status" value="1"/>
</dbReference>
<feature type="domain" description="ABC transporter" evidence="8">
    <location>
        <begin position="7"/>
        <end position="255"/>
    </location>
</feature>
<organism evidence="9 10">
    <name type="scientific">Cloacibacillus evryensis</name>
    <dbReference type="NCBI Taxonomy" id="508460"/>
    <lineage>
        <taxon>Bacteria</taxon>
        <taxon>Thermotogati</taxon>
        <taxon>Synergistota</taxon>
        <taxon>Synergistia</taxon>
        <taxon>Synergistales</taxon>
        <taxon>Synergistaceae</taxon>
        <taxon>Cloacibacillus</taxon>
    </lineage>
</organism>
<dbReference type="FunFam" id="3.40.50.300:FF:000016">
    <property type="entry name" value="Oligopeptide ABC transporter ATP-binding component"/>
    <property type="match status" value="1"/>
</dbReference>
<keyword evidence="7" id="KW-0472">Membrane</keyword>
<dbReference type="NCBIfam" id="TIGR01727">
    <property type="entry name" value="oligo_HPY"/>
    <property type="match status" value="1"/>
</dbReference>
<dbReference type="InterPro" id="IPR050388">
    <property type="entry name" value="ABC_Ni/Peptide_Import"/>
</dbReference>
<evidence type="ECO:0000313" key="9">
    <source>
        <dbReference type="EMBL" id="MCQ4814739.1"/>
    </source>
</evidence>